<reference evidence="2" key="1">
    <citation type="submission" date="2014-12" db="EMBL/GenBank/DDBJ databases">
        <title>Genome Sequence of Valsa Canker Pathogens Uncovers a Specific Adaption of Colonization on Woody Bark.</title>
        <authorList>
            <person name="Yin Z."/>
            <person name="Liu H."/>
            <person name="Gao X."/>
            <person name="Li Z."/>
            <person name="Song N."/>
            <person name="Ke X."/>
            <person name="Dai Q."/>
            <person name="Wu Y."/>
            <person name="Sun Y."/>
            <person name="Xu J.-R."/>
            <person name="Kang Z.K."/>
            <person name="Wang L."/>
            <person name="Huang L."/>
        </authorList>
    </citation>
    <scope>NUCLEOTIDE SEQUENCE [LARGE SCALE GENOMIC DNA]</scope>
    <source>
        <strain evidence="2">SXYL134</strain>
    </source>
</reference>
<dbReference type="AlphaFoldDB" id="A0A194VB64"/>
<sequence length="172" mass="19078">MRSGDLDGVSSNKSRTILTLIVLTLSLKDIETLTPEIMEETCDQLKKLLFAGPLKAVHDKLDTLFGPGAAHDPAVVREKLLASDGETLVNHFCRYQGRPKDTSAGRFHSHDRARRKIMVSTPQGEDNLNGNWIYLNHSIIHRDRAVFGDIANDCVPERWLQSDVAGVYPASA</sequence>
<organism evidence="1 2">
    <name type="scientific">Cytospora mali</name>
    <name type="common">Apple Valsa canker fungus</name>
    <name type="synonym">Valsa mali</name>
    <dbReference type="NCBI Taxonomy" id="578113"/>
    <lineage>
        <taxon>Eukaryota</taxon>
        <taxon>Fungi</taxon>
        <taxon>Dikarya</taxon>
        <taxon>Ascomycota</taxon>
        <taxon>Pezizomycotina</taxon>
        <taxon>Sordariomycetes</taxon>
        <taxon>Sordariomycetidae</taxon>
        <taxon>Diaporthales</taxon>
        <taxon>Cytosporaceae</taxon>
        <taxon>Cytospora</taxon>
    </lineage>
</organism>
<gene>
    <name evidence="1" type="ORF">VP1G_11247</name>
</gene>
<dbReference type="EMBL" id="KN714767">
    <property type="protein sequence ID" value="KUI61113.1"/>
    <property type="molecule type" value="Genomic_DNA"/>
</dbReference>
<proteinExistence type="predicted"/>
<protein>
    <submittedName>
        <fullName evidence="1">Uncharacterized protein</fullName>
    </submittedName>
</protein>
<name>A0A194VB64_CYTMA</name>
<accession>A0A194VB64</accession>
<keyword evidence="2" id="KW-1185">Reference proteome</keyword>
<evidence type="ECO:0000313" key="2">
    <source>
        <dbReference type="Proteomes" id="UP000078576"/>
    </source>
</evidence>
<dbReference type="STRING" id="694573.A0A194VB64"/>
<dbReference type="OrthoDB" id="1470350at2759"/>
<dbReference type="Proteomes" id="UP000078576">
    <property type="component" value="Unassembled WGS sequence"/>
</dbReference>
<evidence type="ECO:0000313" key="1">
    <source>
        <dbReference type="EMBL" id="KUI61113.1"/>
    </source>
</evidence>